<comment type="caution">
    <text evidence="1">The sequence shown here is derived from an EMBL/GenBank/DDBJ whole genome shotgun (WGS) entry which is preliminary data.</text>
</comment>
<accession>A0ACB9J5F5</accession>
<dbReference type="Proteomes" id="UP001056120">
    <property type="component" value="Linkage Group LG05"/>
</dbReference>
<gene>
    <name evidence="1" type="ORF">L1987_15372</name>
</gene>
<proteinExistence type="predicted"/>
<keyword evidence="2" id="KW-1185">Reference proteome</keyword>
<evidence type="ECO:0000313" key="1">
    <source>
        <dbReference type="EMBL" id="KAI3815693.1"/>
    </source>
</evidence>
<organism evidence="1 2">
    <name type="scientific">Smallanthus sonchifolius</name>
    <dbReference type="NCBI Taxonomy" id="185202"/>
    <lineage>
        <taxon>Eukaryota</taxon>
        <taxon>Viridiplantae</taxon>
        <taxon>Streptophyta</taxon>
        <taxon>Embryophyta</taxon>
        <taxon>Tracheophyta</taxon>
        <taxon>Spermatophyta</taxon>
        <taxon>Magnoliopsida</taxon>
        <taxon>eudicotyledons</taxon>
        <taxon>Gunneridae</taxon>
        <taxon>Pentapetalae</taxon>
        <taxon>asterids</taxon>
        <taxon>campanulids</taxon>
        <taxon>Asterales</taxon>
        <taxon>Asteraceae</taxon>
        <taxon>Asteroideae</taxon>
        <taxon>Heliantheae alliance</taxon>
        <taxon>Millerieae</taxon>
        <taxon>Smallanthus</taxon>
    </lineage>
</organism>
<name>A0ACB9J5F5_9ASTR</name>
<reference evidence="2" key="1">
    <citation type="journal article" date="2022" name="Mol. Ecol. Resour.">
        <title>The genomes of chicory, endive, great burdock and yacon provide insights into Asteraceae palaeo-polyploidization history and plant inulin production.</title>
        <authorList>
            <person name="Fan W."/>
            <person name="Wang S."/>
            <person name="Wang H."/>
            <person name="Wang A."/>
            <person name="Jiang F."/>
            <person name="Liu H."/>
            <person name="Zhao H."/>
            <person name="Xu D."/>
            <person name="Zhang Y."/>
        </authorList>
    </citation>
    <scope>NUCLEOTIDE SEQUENCE [LARGE SCALE GENOMIC DNA]</scope>
    <source>
        <strain evidence="2">cv. Yunnan</strain>
    </source>
</reference>
<sequence>MAAVVSLSVGLKGGGRPQLGGSATDSLLVGEQTRRVKEVHDGSGGDCLKLHGNDAGRCGCDGLKGEFHGDTMVVSSSMLKVMVVGSGCSSFVSGYEGSRRFGVVTARYGEGG</sequence>
<reference evidence="1 2" key="2">
    <citation type="journal article" date="2022" name="Mol. Ecol. Resour.">
        <title>The genomes of chicory, endive, great burdock and yacon provide insights into Asteraceae paleo-polyploidization history and plant inulin production.</title>
        <authorList>
            <person name="Fan W."/>
            <person name="Wang S."/>
            <person name="Wang H."/>
            <person name="Wang A."/>
            <person name="Jiang F."/>
            <person name="Liu H."/>
            <person name="Zhao H."/>
            <person name="Xu D."/>
            <person name="Zhang Y."/>
        </authorList>
    </citation>
    <scope>NUCLEOTIDE SEQUENCE [LARGE SCALE GENOMIC DNA]</scope>
    <source>
        <strain evidence="2">cv. Yunnan</strain>
        <tissue evidence="1">Leaves</tissue>
    </source>
</reference>
<dbReference type="EMBL" id="CM042022">
    <property type="protein sequence ID" value="KAI3815693.1"/>
    <property type="molecule type" value="Genomic_DNA"/>
</dbReference>
<evidence type="ECO:0000313" key="2">
    <source>
        <dbReference type="Proteomes" id="UP001056120"/>
    </source>
</evidence>
<protein>
    <submittedName>
        <fullName evidence="1">Uncharacterized protein</fullName>
    </submittedName>
</protein>